<dbReference type="Proteomes" id="UP001500367">
    <property type="component" value="Unassembled WGS sequence"/>
</dbReference>
<gene>
    <name evidence="1" type="ORF">GCM10022389_17600</name>
</gene>
<dbReference type="RefSeq" id="WP_344816346.1">
    <property type="nucleotide sequence ID" value="NZ_BAABCT010000004.1"/>
</dbReference>
<organism evidence="1 2">
    <name type="scientific">Flavobacterium cheonanense</name>
    <dbReference type="NCBI Taxonomy" id="706183"/>
    <lineage>
        <taxon>Bacteria</taxon>
        <taxon>Pseudomonadati</taxon>
        <taxon>Bacteroidota</taxon>
        <taxon>Flavobacteriia</taxon>
        <taxon>Flavobacteriales</taxon>
        <taxon>Flavobacteriaceae</taxon>
        <taxon>Flavobacterium</taxon>
    </lineage>
</organism>
<sequence>MEAKFKVNDIVKHIETSEVYKVIEVNKGEYQFFYKLETDEGIKIETPYSENILEISN</sequence>
<dbReference type="EMBL" id="BAABCT010000004">
    <property type="protein sequence ID" value="GAA4072673.1"/>
    <property type="molecule type" value="Genomic_DNA"/>
</dbReference>
<name>A0ABP7VRE5_9FLAO</name>
<comment type="caution">
    <text evidence="1">The sequence shown here is derived from an EMBL/GenBank/DDBJ whole genome shotgun (WGS) entry which is preliminary data.</text>
</comment>
<protein>
    <submittedName>
        <fullName evidence="1">Uncharacterized protein</fullName>
    </submittedName>
</protein>
<evidence type="ECO:0000313" key="1">
    <source>
        <dbReference type="EMBL" id="GAA4072673.1"/>
    </source>
</evidence>
<keyword evidence="2" id="KW-1185">Reference proteome</keyword>
<proteinExistence type="predicted"/>
<evidence type="ECO:0000313" key="2">
    <source>
        <dbReference type="Proteomes" id="UP001500367"/>
    </source>
</evidence>
<accession>A0ABP7VRE5</accession>
<reference evidence="2" key="1">
    <citation type="journal article" date="2019" name="Int. J. Syst. Evol. Microbiol.">
        <title>The Global Catalogue of Microorganisms (GCM) 10K type strain sequencing project: providing services to taxonomists for standard genome sequencing and annotation.</title>
        <authorList>
            <consortium name="The Broad Institute Genomics Platform"/>
            <consortium name="The Broad Institute Genome Sequencing Center for Infectious Disease"/>
            <person name="Wu L."/>
            <person name="Ma J."/>
        </authorList>
    </citation>
    <scope>NUCLEOTIDE SEQUENCE [LARGE SCALE GENOMIC DNA]</scope>
    <source>
        <strain evidence="2">JCM 17069</strain>
    </source>
</reference>